<dbReference type="Pfam" id="PF13581">
    <property type="entry name" value="HATPase_c_2"/>
    <property type="match status" value="1"/>
</dbReference>
<accession>A0A7W7ZAL2</accession>
<organism evidence="2 3">
    <name type="scientific">Granulicella aggregans</name>
    <dbReference type="NCBI Taxonomy" id="474949"/>
    <lineage>
        <taxon>Bacteria</taxon>
        <taxon>Pseudomonadati</taxon>
        <taxon>Acidobacteriota</taxon>
        <taxon>Terriglobia</taxon>
        <taxon>Terriglobales</taxon>
        <taxon>Acidobacteriaceae</taxon>
        <taxon>Granulicella</taxon>
    </lineage>
</organism>
<keyword evidence="3" id="KW-1185">Reference proteome</keyword>
<dbReference type="InterPro" id="IPR001932">
    <property type="entry name" value="PPM-type_phosphatase-like_dom"/>
</dbReference>
<name>A0A7W7ZAL2_9BACT</name>
<dbReference type="SUPFAM" id="SSF81606">
    <property type="entry name" value="PP2C-like"/>
    <property type="match status" value="1"/>
</dbReference>
<protein>
    <submittedName>
        <fullName evidence="2">Anti-sigma regulatory factor (Ser/Thr protein kinase)</fullName>
    </submittedName>
</protein>
<dbReference type="PANTHER" id="PTHR35801:SF1">
    <property type="entry name" value="PHOSPHOSERINE PHOSPHATASE RSBX"/>
    <property type="match status" value="1"/>
</dbReference>
<evidence type="ECO:0000313" key="2">
    <source>
        <dbReference type="EMBL" id="MBB5056257.1"/>
    </source>
</evidence>
<evidence type="ECO:0000313" key="3">
    <source>
        <dbReference type="Proteomes" id="UP000540989"/>
    </source>
</evidence>
<dbReference type="AlphaFoldDB" id="A0A7W7ZAL2"/>
<gene>
    <name evidence="2" type="ORF">HDF16_000926</name>
</gene>
<comment type="caution">
    <text evidence="2">The sequence shown here is derived from an EMBL/GenBank/DDBJ whole genome shotgun (WGS) entry which is preliminary data.</text>
</comment>
<dbReference type="InterPro" id="IPR039248">
    <property type="entry name" value="Ptase_RsbX"/>
</dbReference>
<dbReference type="PANTHER" id="PTHR35801">
    <property type="entry name" value="PHOSPHOSERINE PHOSPHATASE RSBX"/>
    <property type="match status" value="1"/>
</dbReference>
<evidence type="ECO:0000259" key="1">
    <source>
        <dbReference type="SMART" id="SM00331"/>
    </source>
</evidence>
<dbReference type="InterPro" id="IPR003594">
    <property type="entry name" value="HATPase_dom"/>
</dbReference>
<dbReference type="CDD" id="cd16934">
    <property type="entry name" value="HATPase_RsbT-like"/>
    <property type="match status" value="1"/>
</dbReference>
<dbReference type="Gene3D" id="3.30.565.10">
    <property type="entry name" value="Histidine kinase-like ATPase, C-terminal domain"/>
    <property type="match status" value="1"/>
</dbReference>
<dbReference type="SUPFAM" id="SSF55874">
    <property type="entry name" value="ATPase domain of HSP90 chaperone/DNA topoisomerase II/histidine kinase"/>
    <property type="match status" value="1"/>
</dbReference>
<dbReference type="InterPro" id="IPR036890">
    <property type="entry name" value="HATPase_C_sf"/>
</dbReference>
<dbReference type="InterPro" id="IPR036457">
    <property type="entry name" value="PPM-type-like_dom_sf"/>
</dbReference>
<reference evidence="2 3" key="1">
    <citation type="submission" date="2020-08" db="EMBL/GenBank/DDBJ databases">
        <title>Genomic Encyclopedia of Type Strains, Phase IV (KMG-V): Genome sequencing to study the core and pangenomes of soil and plant-associated prokaryotes.</title>
        <authorList>
            <person name="Whitman W."/>
        </authorList>
    </citation>
    <scope>NUCLEOTIDE SEQUENCE [LARGE SCALE GENOMIC DNA]</scope>
    <source>
        <strain evidence="2 3">M8UP14</strain>
    </source>
</reference>
<proteinExistence type="predicted"/>
<dbReference type="Proteomes" id="UP000540989">
    <property type="component" value="Unassembled WGS sequence"/>
</dbReference>
<sequence>MRRQQKSILITDRSSIGEARRTANLAAQELGFDEERRSDIGITVTEVATNILLHAQGGELLICPFTKKETNWLDILGMDSGPGISDIGRAMEDGYSTVGTAGQGLGAVNRLSDQSSLYSIPGKGTVQWSRFLRGTVPEQVLGIVSIPVHGETQCGDGFFTEAGSSQSLYMMVDGLGHGAGAAEAAEEAIATVRRFSREPVLDIISRSHDALKKTRGAAMSLAVVDHDRLVVTYAGVGNIGASLITGTNSRSLVSQNGTLGAIMPRVPQEYSYPIERTTTLLMFSDGLGTKTSLAAYPGLQNRNPALIAGVLYRDFARKRDDATVLLAPIGGTLQ</sequence>
<feature type="domain" description="PPM-type phosphatase" evidence="1">
    <location>
        <begin position="138"/>
        <end position="329"/>
    </location>
</feature>
<dbReference type="SMART" id="SM00331">
    <property type="entry name" value="PP2C_SIG"/>
    <property type="match status" value="1"/>
</dbReference>
<dbReference type="Pfam" id="PF07228">
    <property type="entry name" value="SpoIIE"/>
    <property type="match status" value="1"/>
</dbReference>
<dbReference type="Gene3D" id="3.60.40.10">
    <property type="entry name" value="PPM-type phosphatase domain"/>
    <property type="match status" value="1"/>
</dbReference>
<dbReference type="RefSeq" id="WP_184213923.1">
    <property type="nucleotide sequence ID" value="NZ_JACHIP010000001.1"/>
</dbReference>
<dbReference type="EMBL" id="JACHIP010000001">
    <property type="protein sequence ID" value="MBB5056257.1"/>
    <property type="molecule type" value="Genomic_DNA"/>
</dbReference>